<dbReference type="Proteomes" id="UP000789901">
    <property type="component" value="Unassembled WGS sequence"/>
</dbReference>
<evidence type="ECO:0000313" key="5">
    <source>
        <dbReference type="Proteomes" id="UP000789901"/>
    </source>
</evidence>
<evidence type="ECO:0000259" key="3">
    <source>
        <dbReference type="PROSITE" id="PS50222"/>
    </source>
</evidence>
<proteinExistence type="predicted"/>
<dbReference type="InterPro" id="IPR002048">
    <property type="entry name" value="EF_hand_dom"/>
</dbReference>
<gene>
    <name evidence="4" type="ORF">GMARGA_LOCUS32761</name>
</gene>
<feature type="domain" description="EF-hand" evidence="3">
    <location>
        <begin position="156"/>
        <end position="191"/>
    </location>
</feature>
<dbReference type="PANTHER" id="PTHR23050">
    <property type="entry name" value="CALCIUM BINDING PROTEIN"/>
    <property type="match status" value="1"/>
</dbReference>
<comment type="caution">
    <text evidence="4">The sequence shown here is derived from an EMBL/GenBank/DDBJ whole genome shotgun (WGS) entry which is preliminary data.</text>
</comment>
<sequence length="192" mass="21934">TKMLQTLRDINSFRNIFLVLANAHSSASTSSRGSSKRKKRKTVSKLTFEQEEEIREAFNLFDPDGTGVMEVKDLKVAIHALGFEPKEDEWFINEVDHHENGTINFETFLAIVETKMSERNVENDFLKIFNLFDDDATGKITFKNLKRVAKELGEDITDDQLREMIEEADLNGDGGVDQDEFIRLLAKTNLSN</sequence>
<dbReference type="CDD" id="cd00051">
    <property type="entry name" value="EFh"/>
    <property type="match status" value="2"/>
</dbReference>
<keyword evidence="5" id="KW-1185">Reference proteome</keyword>
<evidence type="ECO:0000313" key="4">
    <source>
        <dbReference type="EMBL" id="CAG8835853.1"/>
    </source>
</evidence>
<name>A0ABN7WMV4_GIGMA</name>
<organism evidence="4 5">
    <name type="scientific">Gigaspora margarita</name>
    <dbReference type="NCBI Taxonomy" id="4874"/>
    <lineage>
        <taxon>Eukaryota</taxon>
        <taxon>Fungi</taxon>
        <taxon>Fungi incertae sedis</taxon>
        <taxon>Mucoromycota</taxon>
        <taxon>Glomeromycotina</taxon>
        <taxon>Glomeromycetes</taxon>
        <taxon>Diversisporales</taxon>
        <taxon>Gigasporaceae</taxon>
        <taxon>Gigaspora</taxon>
    </lineage>
</organism>
<evidence type="ECO:0000256" key="2">
    <source>
        <dbReference type="ARBA" id="ARBA00022837"/>
    </source>
</evidence>
<protein>
    <submittedName>
        <fullName evidence="4">404_t:CDS:1</fullName>
    </submittedName>
</protein>
<dbReference type="InterPro" id="IPR011992">
    <property type="entry name" value="EF-hand-dom_pair"/>
</dbReference>
<dbReference type="EMBL" id="CAJVQB010052307">
    <property type="protein sequence ID" value="CAG8835853.1"/>
    <property type="molecule type" value="Genomic_DNA"/>
</dbReference>
<dbReference type="SUPFAM" id="SSF47473">
    <property type="entry name" value="EF-hand"/>
    <property type="match status" value="1"/>
</dbReference>
<evidence type="ECO:0000256" key="1">
    <source>
        <dbReference type="ARBA" id="ARBA00022737"/>
    </source>
</evidence>
<feature type="domain" description="EF-hand" evidence="3">
    <location>
        <begin position="49"/>
        <end position="84"/>
    </location>
</feature>
<dbReference type="PROSITE" id="PS50222">
    <property type="entry name" value="EF_HAND_2"/>
    <property type="match status" value="3"/>
</dbReference>
<dbReference type="InterPro" id="IPR018247">
    <property type="entry name" value="EF_Hand_1_Ca_BS"/>
</dbReference>
<reference evidence="4 5" key="1">
    <citation type="submission" date="2021-06" db="EMBL/GenBank/DDBJ databases">
        <authorList>
            <person name="Kallberg Y."/>
            <person name="Tangrot J."/>
            <person name="Rosling A."/>
        </authorList>
    </citation>
    <scope>NUCLEOTIDE SEQUENCE [LARGE SCALE GENOMIC DNA]</scope>
    <source>
        <strain evidence="4 5">120-4 pot B 10/14</strain>
    </source>
</reference>
<keyword evidence="1" id="KW-0677">Repeat</keyword>
<dbReference type="PROSITE" id="PS00018">
    <property type="entry name" value="EF_HAND_1"/>
    <property type="match status" value="1"/>
</dbReference>
<dbReference type="SMART" id="SM00054">
    <property type="entry name" value="EFh"/>
    <property type="match status" value="4"/>
</dbReference>
<feature type="domain" description="EF-hand" evidence="3">
    <location>
        <begin position="120"/>
        <end position="155"/>
    </location>
</feature>
<keyword evidence="2" id="KW-0106">Calcium</keyword>
<feature type="non-terminal residue" evidence="4">
    <location>
        <position position="1"/>
    </location>
</feature>
<dbReference type="InterPro" id="IPR050145">
    <property type="entry name" value="Centrin_CML-like"/>
</dbReference>
<dbReference type="Gene3D" id="1.10.238.10">
    <property type="entry name" value="EF-hand"/>
    <property type="match status" value="2"/>
</dbReference>
<accession>A0ABN7WMV4</accession>
<dbReference type="Pfam" id="PF13499">
    <property type="entry name" value="EF-hand_7"/>
    <property type="match status" value="2"/>
</dbReference>